<dbReference type="PROSITE" id="PS50109">
    <property type="entry name" value="HIS_KIN"/>
    <property type="match status" value="1"/>
</dbReference>
<dbReference type="GO" id="GO:0005524">
    <property type="term" value="F:ATP binding"/>
    <property type="evidence" value="ECO:0007669"/>
    <property type="project" value="UniProtKB-KW"/>
</dbReference>
<comment type="catalytic activity">
    <reaction evidence="1">
        <text>ATP + protein L-histidine = ADP + protein N-phospho-L-histidine.</text>
        <dbReference type="EC" id="2.7.13.3"/>
    </reaction>
</comment>
<dbReference type="InterPro" id="IPR036097">
    <property type="entry name" value="HisK_dim/P_sf"/>
</dbReference>
<dbReference type="EC" id="2.7.13.3" evidence="2"/>
<name>A0A501PHR5_9PROT</name>
<reference evidence="11" key="1">
    <citation type="submission" date="2019-06" db="EMBL/GenBank/DDBJ databases">
        <title>The complete genome of Emcibacter congregatus ZYLT.</title>
        <authorList>
            <person name="Zhao Z."/>
        </authorList>
    </citation>
    <scope>NUCLEOTIDE SEQUENCE [LARGE SCALE GENOMIC DNA]</scope>
    <source>
        <strain evidence="11">MCCC 1A06723</strain>
    </source>
</reference>
<keyword evidence="8" id="KW-0902">Two-component regulatory system</keyword>
<dbReference type="Proteomes" id="UP000319148">
    <property type="component" value="Unassembled WGS sequence"/>
</dbReference>
<dbReference type="PANTHER" id="PTHR43065">
    <property type="entry name" value="SENSOR HISTIDINE KINASE"/>
    <property type="match status" value="1"/>
</dbReference>
<dbReference type="PANTHER" id="PTHR43065:SF46">
    <property type="entry name" value="C4-DICARBOXYLATE TRANSPORT SENSOR PROTEIN DCTB"/>
    <property type="match status" value="1"/>
</dbReference>
<dbReference type="CDD" id="cd00082">
    <property type="entry name" value="HisKA"/>
    <property type="match status" value="1"/>
</dbReference>
<dbReference type="InterPro" id="IPR004358">
    <property type="entry name" value="Sig_transdc_His_kin-like_C"/>
</dbReference>
<proteinExistence type="predicted"/>
<dbReference type="Pfam" id="PF02518">
    <property type="entry name" value="HATPase_c"/>
    <property type="match status" value="1"/>
</dbReference>
<evidence type="ECO:0000256" key="5">
    <source>
        <dbReference type="ARBA" id="ARBA00022741"/>
    </source>
</evidence>
<dbReference type="RefSeq" id="WP_139940684.1">
    <property type="nucleotide sequence ID" value="NZ_JBHSYP010000009.1"/>
</dbReference>
<dbReference type="InterPro" id="IPR005467">
    <property type="entry name" value="His_kinase_dom"/>
</dbReference>
<sequence length="254" mass="28554">MKEKDLHKNRLELLGEMSSNIIHELNQPLNVIKMAASNLANFDGNDRDYVVQKALKISSQIDRISHFIGHISFLYRQNAFRRQRFFLGKALGNIVELMRTSLELKNISLDVNVEMALPYLDGDIVFFEQALLNLVLNAKDAILQKKRDNSDQEKITIIIKPGANEAYLKISVIDTGIGVTKEIQGKVFDSFFTTKKETGGSGVGLSLSQNVVQYMGGRMYLESSAPGKTIFTIVLPIPEQRDVIDDRFTSESII</sequence>
<dbReference type="OrthoDB" id="7568856at2"/>
<evidence type="ECO:0000259" key="9">
    <source>
        <dbReference type="PROSITE" id="PS50109"/>
    </source>
</evidence>
<dbReference type="InterPro" id="IPR003661">
    <property type="entry name" value="HisK_dim/P_dom"/>
</dbReference>
<evidence type="ECO:0000256" key="3">
    <source>
        <dbReference type="ARBA" id="ARBA00022553"/>
    </source>
</evidence>
<comment type="caution">
    <text evidence="10">The sequence shown here is derived from an EMBL/GenBank/DDBJ whole genome shotgun (WGS) entry which is preliminary data.</text>
</comment>
<dbReference type="Gene3D" id="3.30.565.10">
    <property type="entry name" value="Histidine kinase-like ATPase, C-terminal domain"/>
    <property type="match status" value="1"/>
</dbReference>
<dbReference type="Gene3D" id="1.10.287.130">
    <property type="match status" value="1"/>
</dbReference>
<organism evidence="10 11">
    <name type="scientific">Emcibacter nanhaiensis</name>
    <dbReference type="NCBI Taxonomy" id="1505037"/>
    <lineage>
        <taxon>Bacteria</taxon>
        <taxon>Pseudomonadati</taxon>
        <taxon>Pseudomonadota</taxon>
        <taxon>Alphaproteobacteria</taxon>
        <taxon>Emcibacterales</taxon>
        <taxon>Emcibacteraceae</taxon>
        <taxon>Emcibacter</taxon>
    </lineage>
</organism>
<evidence type="ECO:0000313" key="11">
    <source>
        <dbReference type="Proteomes" id="UP000319148"/>
    </source>
</evidence>
<keyword evidence="11" id="KW-1185">Reference proteome</keyword>
<dbReference type="PRINTS" id="PR00344">
    <property type="entry name" value="BCTRLSENSOR"/>
</dbReference>
<feature type="domain" description="Histidine kinase" evidence="9">
    <location>
        <begin position="20"/>
        <end position="239"/>
    </location>
</feature>
<dbReference type="InterPro" id="IPR036890">
    <property type="entry name" value="HATPase_C_sf"/>
</dbReference>
<dbReference type="GO" id="GO:0000155">
    <property type="term" value="F:phosphorelay sensor kinase activity"/>
    <property type="evidence" value="ECO:0007669"/>
    <property type="project" value="InterPro"/>
</dbReference>
<gene>
    <name evidence="10" type="ORF">FIV46_09455</name>
</gene>
<dbReference type="AlphaFoldDB" id="A0A501PHR5"/>
<protein>
    <recommendedName>
        <fullName evidence="2">histidine kinase</fullName>
        <ecNumber evidence="2">2.7.13.3</ecNumber>
    </recommendedName>
</protein>
<dbReference type="SUPFAM" id="SSF47384">
    <property type="entry name" value="Homodimeric domain of signal transducing histidine kinase"/>
    <property type="match status" value="1"/>
</dbReference>
<keyword evidence="3" id="KW-0597">Phosphoprotein</keyword>
<accession>A0A501PHR5</accession>
<keyword evidence="6 10" id="KW-0418">Kinase</keyword>
<evidence type="ECO:0000313" key="10">
    <source>
        <dbReference type="EMBL" id="TPD60020.1"/>
    </source>
</evidence>
<evidence type="ECO:0000256" key="2">
    <source>
        <dbReference type="ARBA" id="ARBA00012438"/>
    </source>
</evidence>
<keyword evidence="5" id="KW-0547">Nucleotide-binding</keyword>
<evidence type="ECO:0000256" key="1">
    <source>
        <dbReference type="ARBA" id="ARBA00000085"/>
    </source>
</evidence>
<evidence type="ECO:0000256" key="7">
    <source>
        <dbReference type="ARBA" id="ARBA00022840"/>
    </source>
</evidence>
<evidence type="ECO:0000256" key="4">
    <source>
        <dbReference type="ARBA" id="ARBA00022679"/>
    </source>
</evidence>
<evidence type="ECO:0000256" key="6">
    <source>
        <dbReference type="ARBA" id="ARBA00022777"/>
    </source>
</evidence>
<keyword evidence="7" id="KW-0067">ATP-binding</keyword>
<dbReference type="SMART" id="SM00387">
    <property type="entry name" value="HATPase_c"/>
    <property type="match status" value="1"/>
</dbReference>
<dbReference type="EMBL" id="VFIY01000009">
    <property type="protein sequence ID" value="TPD60020.1"/>
    <property type="molecule type" value="Genomic_DNA"/>
</dbReference>
<dbReference type="SUPFAM" id="SSF55874">
    <property type="entry name" value="ATPase domain of HSP90 chaperone/DNA topoisomerase II/histidine kinase"/>
    <property type="match status" value="1"/>
</dbReference>
<keyword evidence="4" id="KW-0808">Transferase</keyword>
<evidence type="ECO:0000256" key="8">
    <source>
        <dbReference type="ARBA" id="ARBA00023012"/>
    </source>
</evidence>
<dbReference type="InterPro" id="IPR003594">
    <property type="entry name" value="HATPase_dom"/>
</dbReference>